<dbReference type="SUPFAM" id="SSF58104">
    <property type="entry name" value="Methyl-accepting chemotaxis protein (MCP) signaling domain"/>
    <property type="match status" value="1"/>
</dbReference>
<comment type="similarity">
    <text evidence="2">Belongs to the methyl-accepting chemotaxis (MCP) protein family.</text>
</comment>
<dbReference type="STRING" id="1121324.CLIT_2c00900"/>
<dbReference type="GO" id="GO:0007165">
    <property type="term" value="P:signal transduction"/>
    <property type="evidence" value="ECO:0007669"/>
    <property type="project" value="UniProtKB-KW"/>
</dbReference>
<accession>A0A069RHG7</accession>
<gene>
    <name evidence="5" type="ORF">CLIT_2c00900</name>
</gene>
<evidence type="ECO:0000259" key="4">
    <source>
        <dbReference type="PROSITE" id="PS50111"/>
    </source>
</evidence>
<dbReference type="Pfam" id="PF00015">
    <property type="entry name" value="MCPsignal"/>
    <property type="match status" value="1"/>
</dbReference>
<keyword evidence="6" id="KW-1185">Reference proteome</keyword>
<dbReference type="PROSITE" id="PS50111">
    <property type="entry name" value="CHEMOTAXIS_TRANSDUC_2"/>
    <property type="match status" value="1"/>
</dbReference>
<reference evidence="5 6" key="1">
    <citation type="submission" date="2014-03" db="EMBL/GenBank/DDBJ databases">
        <title>Genome sequence of Clostridium litorale W6, DSM 5388.</title>
        <authorList>
            <person name="Poehlein A."/>
            <person name="Jagirdar A."/>
            <person name="Khonsari B."/>
            <person name="Chibani C.M."/>
            <person name="Gutierrez Gutierrez D.A."/>
            <person name="Davydova E."/>
            <person name="Alghaithi H.S."/>
            <person name="Nair K.P."/>
            <person name="Dhamotharan K."/>
            <person name="Chandran L."/>
            <person name="G W."/>
            <person name="Daniel R."/>
        </authorList>
    </citation>
    <scope>NUCLEOTIDE SEQUENCE [LARGE SCALE GENOMIC DNA]</scope>
    <source>
        <strain evidence="5 6">W6</strain>
    </source>
</reference>
<evidence type="ECO:0000313" key="6">
    <source>
        <dbReference type="Proteomes" id="UP000027946"/>
    </source>
</evidence>
<comment type="caution">
    <text evidence="5">The sequence shown here is derived from an EMBL/GenBank/DDBJ whole genome shotgun (WGS) entry which is preliminary data.</text>
</comment>
<evidence type="ECO:0000256" key="1">
    <source>
        <dbReference type="ARBA" id="ARBA00023224"/>
    </source>
</evidence>
<dbReference type="InterPro" id="IPR004090">
    <property type="entry name" value="Chemotax_Me-accpt_rcpt"/>
</dbReference>
<evidence type="ECO:0000313" key="5">
    <source>
        <dbReference type="EMBL" id="KDR96484.1"/>
    </source>
</evidence>
<proteinExistence type="inferred from homology"/>
<dbReference type="PANTHER" id="PTHR32089:SF112">
    <property type="entry name" value="LYSOZYME-LIKE PROTEIN-RELATED"/>
    <property type="match status" value="1"/>
</dbReference>
<feature type="domain" description="Methyl-accepting transducer" evidence="4">
    <location>
        <begin position="84"/>
        <end position="341"/>
    </location>
</feature>
<dbReference type="EMBL" id="JJMM01000002">
    <property type="protein sequence ID" value="KDR96484.1"/>
    <property type="molecule type" value="Genomic_DNA"/>
</dbReference>
<dbReference type="PANTHER" id="PTHR32089">
    <property type="entry name" value="METHYL-ACCEPTING CHEMOTAXIS PROTEIN MCPB"/>
    <property type="match status" value="1"/>
</dbReference>
<organism evidence="5 6">
    <name type="scientific">Peptoclostridium litorale DSM 5388</name>
    <dbReference type="NCBI Taxonomy" id="1121324"/>
    <lineage>
        <taxon>Bacteria</taxon>
        <taxon>Bacillati</taxon>
        <taxon>Bacillota</taxon>
        <taxon>Clostridia</taxon>
        <taxon>Peptostreptococcales</taxon>
        <taxon>Peptoclostridiaceae</taxon>
        <taxon>Peptoclostridium</taxon>
    </lineage>
</organism>
<dbReference type="GO" id="GO:0004888">
    <property type="term" value="F:transmembrane signaling receptor activity"/>
    <property type="evidence" value="ECO:0007669"/>
    <property type="project" value="InterPro"/>
</dbReference>
<evidence type="ECO:0000256" key="2">
    <source>
        <dbReference type="ARBA" id="ARBA00029447"/>
    </source>
</evidence>
<dbReference type="PRINTS" id="PR00260">
    <property type="entry name" value="CHEMTRNSDUCR"/>
</dbReference>
<protein>
    <submittedName>
        <fullName evidence="5">Putative methyl-accepting chemotaxis protein</fullName>
    </submittedName>
</protein>
<dbReference type="GO" id="GO:0006935">
    <property type="term" value="P:chemotaxis"/>
    <property type="evidence" value="ECO:0007669"/>
    <property type="project" value="InterPro"/>
</dbReference>
<dbReference type="Proteomes" id="UP000027946">
    <property type="component" value="Unassembled WGS sequence"/>
</dbReference>
<name>A0A069RHG7_PEPLI</name>
<dbReference type="SMART" id="SM00283">
    <property type="entry name" value="MA"/>
    <property type="match status" value="1"/>
</dbReference>
<dbReference type="InterPro" id="IPR004089">
    <property type="entry name" value="MCPsignal_dom"/>
</dbReference>
<evidence type="ECO:0000256" key="3">
    <source>
        <dbReference type="PROSITE-ProRule" id="PRU00284"/>
    </source>
</evidence>
<dbReference type="eggNOG" id="COG0840">
    <property type="taxonomic scope" value="Bacteria"/>
</dbReference>
<keyword evidence="1 3" id="KW-0807">Transducer</keyword>
<dbReference type="AlphaFoldDB" id="A0A069RHG7"/>
<sequence>MHINSICYAVRSMASISDIVHRFSDYDLTIDEKHNINRYIGKKDEAGDMADSLIKMQTNFRELIGNVSDASDQVAASSEELTAISDQSALGSEEVAKTIEELARSANMQARNTETGSEKIGELESAMKENHELVEGVSGASKRVANLIEEGMLIIDGLMEKTVQSQEAVKDIFGMIVRTNESSKKIGSASDVIASIAEQTNLLALNAAIEAARAGKSGRGFAVVADEIRNLAEQSTCSTKEIDSIVSELAKNANSAVEKMTAVGSLIQKQSQSVDETGGKYREISQAIGYAAESIAKMNASVEIMDDKKMHILGIVKSLSQIAEENAAGAQEASASTEEQSASIQEIADASESLSKLSQELQQAISKFKI</sequence>
<dbReference type="Gene3D" id="1.10.287.950">
    <property type="entry name" value="Methyl-accepting chemotaxis protein"/>
    <property type="match status" value="1"/>
</dbReference>
<dbReference type="GO" id="GO:0016020">
    <property type="term" value="C:membrane"/>
    <property type="evidence" value="ECO:0007669"/>
    <property type="project" value="InterPro"/>
</dbReference>